<evidence type="ECO:0000256" key="1">
    <source>
        <dbReference type="SAM" id="Coils"/>
    </source>
</evidence>
<name>A0A834XHQ9_APHGI</name>
<protein>
    <recommendedName>
        <fullName evidence="2">Bro-N domain-containing protein</fullName>
    </recommendedName>
</protein>
<sequence length="649" mass="76231">MVIIKKEFCFNGEVLLNNVLVIPLQKRNGAFEFWFDANQIASILYEIRPRNAVFNFVNSKDKLLFGQLKKISNFLKKPEFDGLDKRTIFINEDGVLSLIFAGEKFTICKEFKYWFFKEIIPDLRRGDFLILPSTSTGGTKRNLRTTRSNFNYKIFDKFKKCSSNVNKTDESNLECISDKDILISESSDSDSTFEIPSTFETSSDDSTYFDGDENVDELFENLNLKTNANINENFDSDGINSEEIDTKLMLQINDVANKEIDVVNKKIDVANEEIDVANEEIDVANKEIDVANEEIDVANEEIDVANEEINITDINDDLTTEINNNTEMNKMNVNVKYKNKILETENHAKEMEIKLLKNEQKYLKRKHEMEMEIYDLKNKVNMTFRDYALHSLLARENIEENKKLRMTINEIAPKIVPTLKNYDKQPQLACYFFTFNEKIRIKITRCQNREIEHRDEIAYKFRNEPISKLSETTEKRYKWLKDSEKFLQIEHPNPTILWNKIKELYPIIFYGCKFMNHSKTDVGILNKEELLEKFKKDYRCEHNEKSENLTTFFDAFNSSTERFRYLYKCCQKIQKQLQILKFENETDVLKKCLILPDVAKDKFKELILDTVKKTNEEFLPKNNPCYFVDDIELGKVHNFITSIDASTSK</sequence>
<evidence type="ECO:0000313" key="4">
    <source>
        <dbReference type="Proteomes" id="UP000639338"/>
    </source>
</evidence>
<dbReference type="AlphaFoldDB" id="A0A834XHQ9"/>
<gene>
    <name evidence="3" type="ORF">HCN44_010416</name>
</gene>
<dbReference type="Pfam" id="PF02498">
    <property type="entry name" value="Bro-N"/>
    <property type="match status" value="1"/>
</dbReference>
<evidence type="ECO:0000259" key="2">
    <source>
        <dbReference type="PROSITE" id="PS51750"/>
    </source>
</evidence>
<feature type="coiled-coil region" evidence="1">
    <location>
        <begin position="253"/>
        <end position="308"/>
    </location>
</feature>
<dbReference type="SMART" id="SM01040">
    <property type="entry name" value="Bro-N"/>
    <property type="match status" value="1"/>
</dbReference>
<feature type="domain" description="Bro-N" evidence="2">
    <location>
        <begin position="1"/>
        <end position="127"/>
    </location>
</feature>
<keyword evidence="4" id="KW-1185">Reference proteome</keyword>
<comment type="caution">
    <text evidence="3">The sequence shown here is derived from an EMBL/GenBank/DDBJ whole genome shotgun (WGS) entry which is preliminary data.</text>
</comment>
<accession>A0A834XHQ9</accession>
<proteinExistence type="predicted"/>
<dbReference type="EMBL" id="JACMRX010000007">
    <property type="protein sequence ID" value="KAF7987223.1"/>
    <property type="molecule type" value="Genomic_DNA"/>
</dbReference>
<dbReference type="Proteomes" id="UP000639338">
    <property type="component" value="Unassembled WGS sequence"/>
</dbReference>
<evidence type="ECO:0000313" key="3">
    <source>
        <dbReference type="EMBL" id="KAF7987223.1"/>
    </source>
</evidence>
<keyword evidence="1" id="KW-0175">Coiled coil</keyword>
<dbReference type="InterPro" id="IPR003497">
    <property type="entry name" value="BRO_N_domain"/>
</dbReference>
<organism evidence="3 4">
    <name type="scientific">Aphidius gifuensis</name>
    <name type="common">Parasitoid wasp</name>
    <dbReference type="NCBI Taxonomy" id="684658"/>
    <lineage>
        <taxon>Eukaryota</taxon>
        <taxon>Metazoa</taxon>
        <taxon>Ecdysozoa</taxon>
        <taxon>Arthropoda</taxon>
        <taxon>Hexapoda</taxon>
        <taxon>Insecta</taxon>
        <taxon>Pterygota</taxon>
        <taxon>Neoptera</taxon>
        <taxon>Endopterygota</taxon>
        <taxon>Hymenoptera</taxon>
        <taxon>Apocrita</taxon>
        <taxon>Ichneumonoidea</taxon>
        <taxon>Braconidae</taxon>
        <taxon>Aphidiinae</taxon>
        <taxon>Aphidius</taxon>
    </lineage>
</organism>
<dbReference type="PROSITE" id="PS51750">
    <property type="entry name" value="BRO_N"/>
    <property type="match status" value="1"/>
</dbReference>
<reference evidence="3 4" key="1">
    <citation type="submission" date="2020-08" db="EMBL/GenBank/DDBJ databases">
        <title>Aphidius gifuensis genome sequencing and assembly.</title>
        <authorList>
            <person name="Du Z."/>
        </authorList>
    </citation>
    <scope>NUCLEOTIDE SEQUENCE [LARGE SCALE GENOMIC DNA]</scope>
    <source>
        <strain evidence="3">YNYX2018</strain>
        <tissue evidence="3">Adults</tissue>
    </source>
</reference>